<evidence type="ECO:0000256" key="2">
    <source>
        <dbReference type="ARBA" id="ARBA00039458"/>
    </source>
</evidence>
<dbReference type="OrthoDB" id="5989898at2759"/>
<evidence type="ECO:0000256" key="1">
    <source>
        <dbReference type="ARBA" id="ARBA00010326"/>
    </source>
</evidence>
<organism evidence="4 5">
    <name type="scientific">Branchiostoma lanceolatum</name>
    <name type="common">Common lancelet</name>
    <name type="synonym">Amphioxus lanceolatum</name>
    <dbReference type="NCBI Taxonomy" id="7740"/>
    <lineage>
        <taxon>Eukaryota</taxon>
        <taxon>Metazoa</taxon>
        <taxon>Chordata</taxon>
        <taxon>Cephalochordata</taxon>
        <taxon>Leptocardii</taxon>
        <taxon>Amphioxiformes</taxon>
        <taxon>Branchiostomatidae</taxon>
        <taxon>Branchiostoma</taxon>
    </lineage>
</organism>
<name>A0A8J9VDN6_BRALA</name>
<evidence type="ECO:0000256" key="3">
    <source>
        <dbReference type="SAM" id="MobiDB-lite"/>
    </source>
</evidence>
<reference evidence="4" key="1">
    <citation type="submission" date="2022-01" db="EMBL/GenBank/DDBJ databases">
        <authorList>
            <person name="Braso-Vives M."/>
        </authorList>
    </citation>
    <scope>NUCLEOTIDE SEQUENCE</scope>
</reference>
<proteinExistence type="inferred from homology"/>
<dbReference type="InterPro" id="IPR006804">
    <property type="entry name" value="BCL7"/>
</dbReference>
<dbReference type="PANTHER" id="PTHR12767:SF11">
    <property type="entry name" value="B-CELL CLL_LYMPHOMA 7 PROTEIN FAMILY MEMBER A"/>
    <property type="match status" value="1"/>
</dbReference>
<accession>A0A8J9VDN6</accession>
<comment type="similarity">
    <text evidence="1">Belongs to the BCL7 family.</text>
</comment>
<sequence>MYTAMMSGRSARAETRSRAKDDIKRVMQAIDRVRKWEKKWVTVGDSSLRIFKWVPMVVQETEENQNTRLRRKSEAAAEGEENRQQSDQQHQLNPHEQGMSAQPIASTSNAGTADGAQAIPSGTDAERSVTPGRSPIQATNPGTPAWNEDSSSNYAPSSVVSNDDENSRASSIGGVELLGAADSQDRTRTEDSNSGSVNTGCDTSGEDKTADQPQGNTLQASQDTENDGPPSKRSRTEDAMFSSST</sequence>
<feature type="compositionally biased region" description="Basic and acidic residues" evidence="3">
    <location>
        <begin position="72"/>
        <end position="84"/>
    </location>
</feature>
<dbReference type="Pfam" id="PF04714">
    <property type="entry name" value="BCL_N"/>
    <property type="match status" value="1"/>
</dbReference>
<dbReference type="AlphaFoldDB" id="A0A8J9VDN6"/>
<evidence type="ECO:0000313" key="4">
    <source>
        <dbReference type="EMBL" id="CAH1233924.1"/>
    </source>
</evidence>
<gene>
    <name evidence="4" type="primary">BCL7B</name>
    <name evidence="4" type="ORF">BLAG_LOCUS2510</name>
</gene>
<evidence type="ECO:0000313" key="5">
    <source>
        <dbReference type="Proteomes" id="UP000838412"/>
    </source>
</evidence>
<feature type="compositionally biased region" description="Polar residues" evidence="3">
    <location>
        <begin position="85"/>
        <end position="111"/>
    </location>
</feature>
<dbReference type="Proteomes" id="UP000838412">
    <property type="component" value="Chromosome 1"/>
</dbReference>
<keyword evidence="5" id="KW-1185">Reference proteome</keyword>
<feature type="compositionally biased region" description="Low complexity" evidence="3">
    <location>
        <begin position="150"/>
        <end position="161"/>
    </location>
</feature>
<feature type="region of interest" description="Disordered" evidence="3">
    <location>
        <begin position="61"/>
        <end position="245"/>
    </location>
</feature>
<feature type="compositionally biased region" description="Polar residues" evidence="3">
    <location>
        <begin position="211"/>
        <end position="223"/>
    </location>
</feature>
<dbReference type="PANTHER" id="PTHR12767">
    <property type="entry name" value="BCL7 RELATED"/>
    <property type="match status" value="1"/>
</dbReference>
<protein>
    <recommendedName>
        <fullName evidence="2">B-cell CLL/lymphoma 7 protein family member A</fullName>
    </recommendedName>
</protein>
<feature type="compositionally biased region" description="Polar residues" evidence="3">
    <location>
        <begin position="192"/>
        <end position="202"/>
    </location>
</feature>
<dbReference type="EMBL" id="OV696686">
    <property type="protein sequence ID" value="CAH1233924.1"/>
    <property type="molecule type" value="Genomic_DNA"/>
</dbReference>